<evidence type="ECO:0000256" key="2">
    <source>
        <dbReference type="ARBA" id="ARBA00022523"/>
    </source>
</evidence>
<comment type="subcellular location">
    <subcellularLocation>
        <location evidence="1">Secreted</location>
        <location evidence="1">Extracellular space</location>
        <location evidence="1">Apoplast</location>
    </subcellularLocation>
</comment>
<dbReference type="PANTHER" id="PTHR31279:SF66">
    <property type="entry name" value="PHOSPHATE-RESPONSIVE 1 FAMILY PROTEIN"/>
    <property type="match status" value="1"/>
</dbReference>
<evidence type="ECO:0000256" key="1">
    <source>
        <dbReference type="ARBA" id="ARBA00004271"/>
    </source>
</evidence>
<keyword evidence="4" id="KW-0732">Signal</keyword>
<dbReference type="EMBL" id="JBBNAE010000009">
    <property type="protein sequence ID" value="KAK9096366.1"/>
    <property type="molecule type" value="Genomic_DNA"/>
</dbReference>
<dbReference type="Pfam" id="PF04674">
    <property type="entry name" value="Phi_1"/>
    <property type="match status" value="1"/>
</dbReference>
<accession>A0AAP0EMR5</accession>
<comment type="similarity">
    <text evidence="5">Belongs to the EXORDIUM family.</text>
</comment>
<dbReference type="Proteomes" id="UP001417504">
    <property type="component" value="Unassembled WGS sequence"/>
</dbReference>
<dbReference type="GO" id="GO:0048046">
    <property type="term" value="C:apoplast"/>
    <property type="evidence" value="ECO:0007669"/>
    <property type="project" value="UniProtKB-SubCell"/>
</dbReference>
<comment type="caution">
    <text evidence="6">The sequence shown here is derived from an EMBL/GenBank/DDBJ whole genome shotgun (WGS) entry which is preliminary data.</text>
</comment>
<dbReference type="PANTHER" id="PTHR31279">
    <property type="entry name" value="PROTEIN EXORDIUM-LIKE 5"/>
    <property type="match status" value="1"/>
</dbReference>
<evidence type="ECO:0000256" key="3">
    <source>
        <dbReference type="ARBA" id="ARBA00022525"/>
    </source>
</evidence>
<proteinExistence type="inferred from homology"/>
<organism evidence="6 7">
    <name type="scientific">Stephania japonica</name>
    <dbReference type="NCBI Taxonomy" id="461633"/>
    <lineage>
        <taxon>Eukaryota</taxon>
        <taxon>Viridiplantae</taxon>
        <taxon>Streptophyta</taxon>
        <taxon>Embryophyta</taxon>
        <taxon>Tracheophyta</taxon>
        <taxon>Spermatophyta</taxon>
        <taxon>Magnoliopsida</taxon>
        <taxon>Ranunculales</taxon>
        <taxon>Menispermaceae</taxon>
        <taxon>Menispermoideae</taxon>
        <taxon>Cissampelideae</taxon>
        <taxon>Stephania</taxon>
    </lineage>
</organism>
<evidence type="ECO:0000313" key="7">
    <source>
        <dbReference type="Proteomes" id="UP001417504"/>
    </source>
</evidence>
<dbReference type="InterPro" id="IPR006766">
    <property type="entry name" value="EXORDIUM-like"/>
</dbReference>
<sequence length="390" mass="41637">MSSPSPSRLHELSFSFSTPSSLSGLLSLSHFITEKNRRLRLIGSSSDSLGHLEGFSNGSGRAALVMKIEVVAGNVLHLLLFIAAPLFQQFSLATARPLMASSDGEKFSSMKYHKGHLLTGNITVNLIWYGKFKPTQRAIISDFFISLSSSVHNHPSVSTWWKATRKYYYQPINNSPHSALTLTLGNQFLDETYSLSKSLSTSQIVQLASKGSHRNAINVVLTAPDVTADGFCSSRCGTHGSAAAAPVVKSKGSIIYKYAYIWVGNSETQCPGQCAWPFHQPMYGPQSAPLVAPNGNVGMDGMVINLASLLAGTATNPFGNGYYQGPAEAPLEAASACAGIYGRGAYPGYAGELLKDESSGGSFNAYGINGRKYLLPALFNPKTSSCEALA</sequence>
<name>A0AAP0EMR5_9MAGN</name>
<evidence type="ECO:0008006" key="8">
    <source>
        <dbReference type="Google" id="ProtNLM"/>
    </source>
</evidence>
<keyword evidence="3" id="KW-0964">Secreted</keyword>
<gene>
    <name evidence="6" type="ORF">Sjap_021863</name>
</gene>
<dbReference type="AlphaFoldDB" id="A0AAP0EMR5"/>
<protein>
    <recommendedName>
        <fullName evidence="8">Protein EXORDIUM-like</fullName>
    </recommendedName>
</protein>
<evidence type="ECO:0000313" key="6">
    <source>
        <dbReference type="EMBL" id="KAK9096366.1"/>
    </source>
</evidence>
<keyword evidence="7" id="KW-1185">Reference proteome</keyword>
<evidence type="ECO:0000256" key="5">
    <source>
        <dbReference type="ARBA" id="ARBA00023591"/>
    </source>
</evidence>
<evidence type="ECO:0000256" key="4">
    <source>
        <dbReference type="ARBA" id="ARBA00022729"/>
    </source>
</evidence>
<keyword evidence="2" id="KW-0052">Apoplast</keyword>
<reference evidence="6 7" key="1">
    <citation type="submission" date="2024-01" db="EMBL/GenBank/DDBJ databases">
        <title>Genome assemblies of Stephania.</title>
        <authorList>
            <person name="Yang L."/>
        </authorList>
    </citation>
    <scope>NUCLEOTIDE SEQUENCE [LARGE SCALE GENOMIC DNA]</scope>
    <source>
        <strain evidence="6">QJT</strain>
        <tissue evidence="6">Leaf</tissue>
    </source>
</reference>